<organism evidence="4 5">
    <name type="scientific">Luteolibacter soli</name>
    <dbReference type="NCBI Taxonomy" id="3135280"/>
    <lineage>
        <taxon>Bacteria</taxon>
        <taxon>Pseudomonadati</taxon>
        <taxon>Verrucomicrobiota</taxon>
        <taxon>Verrucomicrobiia</taxon>
        <taxon>Verrucomicrobiales</taxon>
        <taxon>Verrucomicrobiaceae</taxon>
        <taxon>Luteolibacter</taxon>
    </lineage>
</organism>
<keyword evidence="5" id="KW-1185">Reference proteome</keyword>
<feature type="transmembrane region" description="Helical" evidence="2">
    <location>
        <begin position="112"/>
        <end position="132"/>
    </location>
</feature>
<protein>
    <submittedName>
        <fullName evidence="4">Type II CAAX endopeptidase family protein</fullName>
    </submittedName>
</protein>
<feature type="compositionally biased region" description="Pro residues" evidence="1">
    <location>
        <begin position="84"/>
        <end position="95"/>
    </location>
</feature>
<sequence length="349" mass="37764">MEFFIAATPSVSGPDAIILGTFGAAAVVFLVSWSIRTMFGKVEPFDRPSDEPPTISAEDAALSIPAADPVATPPLPRPDSDSPYAPPGTLPPPIPETEEVPAKKGLFKVSTAIYRLLDLPLIGLVFFIFAGLTAANAGADETPLDKKYTPGVLVASIIFQLLIMGMVLAFVTWRVKIVEWLGLRWRKWPLAFAIAPVTVFFMWCFMGVLFMTGWNKWLEESLHIESVQEAVKVFKEVQNPVVITLMAVTAAFVAPMAEEIVFRGYLYPAAKRFCGPAGGIVFSSLVFAAAHGHVVALLPLFVLAVILCLLYEFTGSILACMSVHFLFNAATVAIQLLARSGIIDMPADS</sequence>
<evidence type="ECO:0000313" key="5">
    <source>
        <dbReference type="Proteomes" id="UP001371305"/>
    </source>
</evidence>
<accession>A0ABU9B0Q5</accession>
<feature type="transmembrane region" description="Helical" evidence="2">
    <location>
        <begin position="296"/>
        <end position="313"/>
    </location>
</feature>
<dbReference type="PANTHER" id="PTHR36435">
    <property type="entry name" value="SLR1288 PROTEIN"/>
    <property type="match status" value="1"/>
</dbReference>
<dbReference type="Pfam" id="PF02517">
    <property type="entry name" value="Rce1-like"/>
    <property type="match status" value="1"/>
</dbReference>
<feature type="transmembrane region" description="Helical" evidence="2">
    <location>
        <begin position="241"/>
        <end position="261"/>
    </location>
</feature>
<keyword evidence="2" id="KW-1133">Transmembrane helix</keyword>
<comment type="caution">
    <text evidence="4">The sequence shown here is derived from an EMBL/GenBank/DDBJ whole genome shotgun (WGS) entry which is preliminary data.</text>
</comment>
<keyword evidence="2" id="KW-0472">Membrane</keyword>
<dbReference type="EMBL" id="JBBUKT010000012">
    <property type="protein sequence ID" value="MEK7953608.1"/>
    <property type="molecule type" value="Genomic_DNA"/>
</dbReference>
<dbReference type="Proteomes" id="UP001371305">
    <property type="component" value="Unassembled WGS sequence"/>
</dbReference>
<dbReference type="InterPro" id="IPR003675">
    <property type="entry name" value="Rce1/LyrA-like_dom"/>
</dbReference>
<feature type="region of interest" description="Disordered" evidence="1">
    <location>
        <begin position="71"/>
        <end position="96"/>
    </location>
</feature>
<feature type="transmembrane region" description="Helical" evidence="2">
    <location>
        <begin position="192"/>
        <end position="214"/>
    </location>
</feature>
<proteinExistence type="predicted"/>
<evidence type="ECO:0000313" key="4">
    <source>
        <dbReference type="EMBL" id="MEK7953608.1"/>
    </source>
</evidence>
<evidence type="ECO:0000256" key="1">
    <source>
        <dbReference type="SAM" id="MobiDB-lite"/>
    </source>
</evidence>
<feature type="transmembrane region" description="Helical" evidence="2">
    <location>
        <begin position="16"/>
        <end position="35"/>
    </location>
</feature>
<feature type="transmembrane region" description="Helical" evidence="2">
    <location>
        <begin position="273"/>
        <end position="290"/>
    </location>
</feature>
<name>A0ABU9B0Q5_9BACT</name>
<feature type="domain" description="CAAX prenyl protease 2/Lysostaphin resistance protein A-like" evidence="3">
    <location>
        <begin position="243"/>
        <end position="329"/>
    </location>
</feature>
<dbReference type="RefSeq" id="WP_341407374.1">
    <property type="nucleotide sequence ID" value="NZ_JBBUKT010000012.1"/>
</dbReference>
<feature type="transmembrane region" description="Helical" evidence="2">
    <location>
        <begin position="152"/>
        <end position="171"/>
    </location>
</feature>
<dbReference type="PANTHER" id="PTHR36435:SF1">
    <property type="entry name" value="CAAX AMINO TERMINAL PROTEASE FAMILY PROTEIN"/>
    <property type="match status" value="1"/>
</dbReference>
<evidence type="ECO:0000256" key="2">
    <source>
        <dbReference type="SAM" id="Phobius"/>
    </source>
</evidence>
<gene>
    <name evidence="4" type="ORF">WKV53_24040</name>
</gene>
<reference evidence="4 5" key="1">
    <citation type="submission" date="2024-04" db="EMBL/GenBank/DDBJ databases">
        <title>Luteolibacter sp. isolated from soil.</title>
        <authorList>
            <person name="An J."/>
        </authorList>
    </citation>
    <scope>NUCLEOTIDE SEQUENCE [LARGE SCALE GENOMIC DNA]</scope>
    <source>
        <strain evidence="4 5">Y139</strain>
    </source>
</reference>
<evidence type="ECO:0000259" key="3">
    <source>
        <dbReference type="Pfam" id="PF02517"/>
    </source>
</evidence>
<keyword evidence="2" id="KW-0812">Transmembrane</keyword>
<dbReference type="InterPro" id="IPR052710">
    <property type="entry name" value="CAAX_protease"/>
</dbReference>